<evidence type="ECO:0000313" key="8">
    <source>
        <dbReference type="Proteomes" id="UP000077248"/>
    </source>
</evidence>
<dbReference type="Proteomes" id="UP000077248">
    <property type="component" value="Unassembled WGS sequence"/>
</dbReference>
<dbReference type="InterPro" id="IPR010255">
    <property type="entry name" value="Haem_peroxidase_sf"/>
</dbReference>
<dbReference type="Gene3D" id="1.10.420.10">
    <property type="entry name" value="Peroxidase, domain 2"/>
    <property type="match status" value="1"/>
</dbReference>
<dbReference type="GO" id="GO:0034599">
    <property type="term" value="P:cellular response to oxidative stress"/>
    <property type="evidence" value="ECO:0007669"/>
    <property type="project" value="InterPro"/>
</dbReference>
<dbReference type="SUPFAM" id="SSF48113">
    <property type="entry name" value="Heme-dependent peroxidases"/>
    <property type="match status" value="1"/>
</dbReference>
<keyword evidence="8" id="KW-1185">Reference proteome</keyword>
<evidence type="ECO:0000259" key="6">
    <source>
        <dbReference type="PROSITE" id="PS50873"/>
    </source>
</evidence>
<reference evidence="7 8" key="1">
    <citation type="submission" date="2016-05" db="EMBL/GenBank/DDBJ databases">
        <title>Comparative analysis of secretome profiles of manganese(II)-oxidizing ascomycete fungi.</title>
        <authorList>
            <consortium name="DOE Joint Genome Institute"/>
            <person name="Zeiner C.A."/>
            <person name="Purvine S.O."/>
            <person name="Zink E.M."/>
            <person name="Wu S."/>
            <person name="Pasa-Tolic L."/>
            <person name="Chaput D.L."/>
            <person name="Haridas S."/>
            <person name="Grigoriev I.V."/>
            <person name="Santelli C.M."/>
            <person name="Hansel C.M."/>
        </authorList>
    </citation>
    <scope>NUCLEOTIDE SEQUENCE [LARGE SCALE GENOMIC DNA]</scope>
    <source>
        <strain evidence="7 8">SRC1lrK2f</strain>
    </source>
</reference>
<dbReference type="GO" id="GO:0042744">
    <property type="term" value="P:hydrogen peroxide catabolic process"/>
    <property type="evidence" value="ECO:0007669"/>
    <property type="project" value="TreeGrafter"/>
</dbReference>
<keyword evidence="5" id="KW-0732">Signal</keyword>
<evidence type="ECO:0000256" key="1">
    <source>
        <dbReference type="ARBA" id="ARBA00022559"/>
    </source>
</evidence>
<dbReference type="GO" id="GO:0020037">
    <property type="term" value="F:heme binding"/>
    <property type="evidence" value="ECO:0007669"/>
    <property type="project" value="UniProtKB-UniRule"/>
</dbReference>
<protein>
    <recommendedName>
        <fullName evidence="5">Peroxidase</fullName>
        <ecNumber evidence="5">1.11.1.-</ecNumber>
    </recommendedName>
</protein>
<evidence type="ECO:0000256" key="4">
    <source>
        <dbReference type="RuleBase" id="RU004241"/>
    </source>
</evidence>
<feature type="chain" id="PRO_5007949012" description="Peroxidase" evidence="5">
    <location>
        <begin position="19"/>
        <end position="530"/>
    </location>
</feature>
<dbReference type="GO" id="GO:0004601">
    <property type="term" value="F:peroxidase activity"/>
    <property type="evidence" value="ECO:0007669"/>
    <property type="project" value="UniProtKB-KW"/>
</dbReference>
<dbReference type="AlphaFoldDB" id="A0A177D9R2"/>
<dbReference type="STRING" id="5599.A0A177D9R2"/>
<dbReference type="PRINTS" id="PR00458">
    <property type="entry name" value="PEROXIDASE"/>
</dbReference>
<dbReference type="EC" id="1.11.1.-" evidence="5"/>
<evidence type="ECO:0000313" key="7">
    <source>
        <dbReference type="EMBL" id="OAG15842.1"/>
    </source>
</evidence>
<organism evidence="7 8">
    <name type="scientific">Alternaria alternata</name>
    <name type="common">Alternaria rot fungus</name>
    <name type="synonym">Torula alternata</name>
    <dbReference type="NCBI Taxonomy" id="5599"/>
    <lineage>
        <taxon>Eukaryota</taxon>
        <taxon>Fungi</taxon>
        <taxon>Dikarya</taxon>
        <taxon>Ascomycota</taxon>
        <taxon>Pezizomycotina</taxon>
        <taxon>Dothideomycetes</taxon>
        <taxon>Pleosporomycetidae</taxon>
        <taxon>Pleosporales</taxon>
        <taxon>Pleosporineae</taxon>
        <taxon>Pleosporaceae</taxon>
        <taxon>Alternaria</taxon>
        <taxon>Alternaria sect. Alternaria</taxon>
        <taxon>Alternaria alternata complex</taxon>
    </lineage>
</organism>
<dbReference type="RefSeq" id="XP_018381263.1">
    <property type="nucleotide sequence ID" value="XM_018527772.1"/>
</dbReference>
<sequence>MKRNQLISLALLAPSCQAYVWPSQYDQLDDLLFLQSGYIKDGTLSDQVMTCDFGAGQPGIQKAAEWVRTAFHDSVTHDAKNKIGGLDASIQYELDRPENLGAALNNTLADISSSVDIRSSAADVLALSLVMSVARCANMRVPLRLGRKDATEAGIKGVPEAHTDLDTTRKRFETASLSETDMITLIACGHSIGGVHSVDHPEIVSGPVSAENKASFDTTLGVLDNNVVLEYLDNSTANPLVVNPNNTLNSDKRIFAADDNKTMRKLADKAYFKSQCEAAFEKMLSLVPGDVTLTEPLEPADIRPYISSYSLKDGSVQFSGRIRVRITPVTGRDADSLTASIIPKSRGNTTVAEIAARRATFQGGTSFGYLDENFQWFEFDQTLNATEAFDSFTIRVNDDTYDNGGTGGYPVNADILYQDAQSCVAWDATKQEGTLNITAAVSKAILKGGATPQINVVKKNKIQGNFIPRLRPETIPMTRASKETAEYVYFTASTILSADGLAPTVDIEVGDSKMEYITTTGLTQQECASL</sequence>
<dbReference type="PANTHER" id="PTHR31356:SF53">
    <property type="entry name" value="HEME PEROXIDASE"/>
    <property type="match status" value="1"/>
</dbReference>
<dbReference type="GO" id="GO:0000302">
    <property type="term" value="P:response to reactive oxygen species"/>
    <property type="evidence" value="ECO:0007669"/>
    <property type="project" value="TreeGrafter"/>
</dbReference>
<dbReference type="Pfam" id="PF00141">
    <property type="entry name" value="peroxidase"/>
    <property type="match status" value="1"/>
</dbReference>
<dbReference type="OMA" id="QAYVWPS"/>
<keyword evidence="1 5" id="KW-0575">Peroxidase</keyword>
<dbReference type="FunFam" id="1.10.520.10:FF:000020">
    <property type="entry name" value="Peroxisomal ascorbate peroxidase"/>
    <property type="match status" value="1"/>
</dbReference>
<dbReference type="EMBL" id="KV441492">
    <property type="protein sequence ID" value="OAG15842.1"/>
    <property type="molecule type" value="Genomic_DNA"/>
</dbReference>
<dbReference type="GO" id="GO:0046872">
    <property type="term" value="F:metal ion binding"/>
    <property type="evidence" value="ECO:0007669"/>
    <property type="project" value="UniProtKB-UniRule"/>
</dbReference>
<evidence type="ECO:0000256" key="5">
    <source>
        <dbReference type="RuleBase" id="RU363051"/>
    </source>
</evidence>
<dbReference type="GeneID" id="29113366"/>
<dbReference type="KEGG" id="aalt:CC77DRAFT_1053961"/>
<keyword evidence="2" id="KW-0479">Metal-binding</keyword>
<evidence type="ECO:0000256" key="3">
    <source>
        <dbReference type="ARBA" id="ARBA00023002"/>
    </source>
</evidence>
<dbReference type="InterPro" id="IPR044831">
    <property type="entry name" value="Ccp1-like"/>
</dbReference>
<comment type="similarity">
    <text evidence="4">Belongs to the peroxidase family.</text>
</comment>
<feature type="signal peptide" evidence="5">
    <location>
        <begin position="1"/>
        <end position="18"/>
    </location>
</feature>
<dbReference type="VEuPathDB" id="FungiDB:CC77DRAFT_1053961"/>
<dbReference type="PROSITE" id="PS50873">
    <property type="entry name" value="PEROXIDASE_4"/>
    <property type="match status" value="1"/>
</dbReference>
<keyword evidence="3 5" id="KW-0560">Oxidoreductase</keyword>
<proteinExistence type="inferred from homology"/>
<dbReference type="Gene3D" id="1.10.520.10">
    <property type="match status" value="1"/>
</dbReference>
<dbReference type="PANTHER" id="PTHR31356">
    <property type="entry name" value="THYLAKOID LUMENAL 29 KDA PROTEIN, CHLOROPLASTIC-RELATED"/>
    <property type="match status" value="1"/>
</dbReference>
<gene>
    <name evidence="7" type="ORF">CC77DRAFT_1053961</name>
</gene>
<feature type="domain" description="Plant heme peroxidase family profile" evidence="6">
    <location>
        <begin position="63"/>
        <end position="330"/>
    </location>
</feature>
<dbReference type="InterPro" id="IPR002016">
    <property type="entry name" value="Haem_peroxidase"/>
</dbReference>
<evidence type="ECO:0000256" key="2">
    <source>
        <dbReference type="ARBA" id="ARBA00022617"/>
    </source>
</evidence>
<accession>A0A177D9R2</accession>
<name>A0A177D9R2_ALTAL</name>
<keyword evidence="2" id="KW-0349">Heme</keyword>
<keyword evidence="2" id="KW-0408">Iron</keyword>